<reference evidence="1 2" key="1">
    <citation type="submission" date="2023-01" db="EMBL/GenBank/DDBJ databases">
        <title>Analysis of 21 Apiospora genomes using comparative genomics revels a genus with tremendous synthesis potential of carbohydrate active enzymes and secondary metabolites.</title>
        <authorList>
            <person name="Sorensen T."/>
        </authorList>
    </citation>
    <scope>NUCLEOTIDE SEQUENCE [LARGE SCALE GENOMIC DNA]</scope>
    <source>
        <strain evidence="1 2">CBS 114990</strain>
    </source>
</reference>
<dbReference type="EMBL" id="JAQQWN010000005">
    <property type="protein sequence ID" value="KAK8084478.1"/>
    <property type="molecule type" value="Genomic_DNA"/>
</dbReference>
<dbReference type="RefSeq" id="XP_066668987.1">
    <property type="nucleotide sequence ID" value="XM_066810064.1"/>
</dbReference>
<keyword evidence="2" id="KW-1185">Reference proteome</keyword>
<protein>
    <submittedName>
        <fullName evidence="1">Uncharacterized protein</fullName>
    </submittedName>
</protein>
<dbReference type="GeneID" id="92043124"/>
<proteinExistence type="predicted"/>
<comment type="caution">
    <text evidence="1">The sequence shown here is derived from an EMBL/GenBank/DDBJ whole genome shotgun (WGS) entry which is preliminary data.</text>
</comment>
<gene>
    <name evidence="1" type="ORF">PG997_005749</name>
</gene>
<sequence>MINPFQRKHLIGVPDIISDTNGYGDLRMETLIDEAQVDFADGKAMVLDSIVVAVNAEATAK</sequence>
<organism evidence="1 2">
    <name type="scientific">Apiospora hydei</name>
    <dbReference type="NCBI Taxonomy" id="1337664"/>
    <lineage>
        <taxon>Eukaryota</taxon>
        <taxon>Fungi</taxon>
        <taxon>Dikarya</taxon>
        <taxon>Ascomycota</taxon>
        <taxon>Pezizomycotina</taxon>
        <taxon>Sordariomycetes</taxon>
        <taxon>Xylariomycetidae</taxon>
        <taxon>Amphisphaeriales</taxon>
        <taxon>Apiosporaceae</taxon>
        <taxon>Apiospora</taxon>
    </lineage>
</organism>
<dbReference type="Proteomes" id="UP001433268">
    <property type="component" value="Unassembled WGS sequence"/>
</dbReference>
<evidence type="ECO:0000313" key="1">
    <source>
        <dbReference type="EMBL" id="KAK8084478.1"/>
    </source>
</evidence>
<evidence type="ECO:0000313" key="2">
    <source>
        <dbReference type="Proteomes" id="UP001433268"/>
    </source>
</evidence>
<accession>A0ABR1WLU1</accession>
<name>A0ABR1WLU1_9PEZI</name>